<feature type="region of interest" description="Disordered" evidence="1">
    <location>
        <begin position="1"/>
        <end position="29"/>
    </location>
</feature>
<evidence type="ECO:0000256" key="1">
    <source>
        <dbReference type="SAM" id="MobiDB-lite"/>
    </source>
</evidence>
<evidence type="ECO:0000256" key="2">
    <source>
        <dbReference type="SAM" id="Phobius"/>
    </source>
</evidence>
<keyword evidence="2" id="KW-0812">Transmembrane</keyword>
<dbReference type="EMBL" id="MU865299">
    <property type="protein sequence ID" value="KAK4230338.1"/>
    <property type="molecule type" value="Genomic_DNA"/>
</dbReference>
<reference evidence="3" key="2">
    <citation type="submission" date="2023-05" db="EMBL/GenBank/DDBJ databases">
        <authorList>
            <consortium name="Lawrence Berkeley National Laboratory"/>
            <person name="Steindorff A."/>
            <person name="Hensen N."/>
            <person name="Bonometti L."/>
            <person name="Westerberg I."/>
            <person name="Brannstrom I.O."/>
            <person name="Guillou S."/>
            <person name="Cros-Aarteil S."/>
            <person name="Calhoun S."/>
            <person name="Haridas S."/>
            <person name="Kuo A."/>
            <person name="Mondo S."/>
            <person name="Pangilinan J."/>
            <person name="Riley R."/>
            <person name="Labutti K."/>
            <person name="Andreopoulos B."/>
            <person name="Lipzen A."/>
            <person name="Chen C."/>
            <person name="Yanf M."/>
            <person name="Daum C."/>
            <person name="Ng V."/>
            <person name="Clum A."/>
            <person name="Ohm R."/>
            <person name="Martin F."/>
            <person name="Silar P."/>
            <person name="Natvig D."/>
            <person name="Lalanne C."/>
            <person name="Gautier V."/>
            <person name="Ament-Velasquez S.L."/>
            <person name="Kruys A."/>
            <person name="Hutchinson M.I."/>
            <person name="Powell A.J."/>
            <person name="Barry K."/>
            <person name="Miller A.N."/>
            <person name="Grigoriev I.V."/>
            <person name="Debuchy R."/>
            <person name="Gladieux P."/>
            <person name="Thoren M.H."/>
            <person name="Johannesson H."/>
        </authorList>
    </citation>
    <scope>NUCLEOTIDE SEQUENCE</scope>
    <source>
        <strain evidence="3">CBS 990.96</strain>
    </source>
</reference>
<evidence type="ECO:0000313" key="3">
    <source>
        <dbReference type="EMBL" id="KAK4230338.1"/>
    </source>
</evidence>
<name>A0AAN7BVF1_9PEZI</name>
<keyword evidence="4" id="KW-1185">Reference proteome</keyword>
<sequence>MSSHNKPKPTLSELECCDAPPPTPKPEKKNTAAAFTFTFQELKTYCTRAAPILLKLLTLATFLLATLALWPSIESAADTKTSTGLAEWTSRKEFIEFCEGHQWRGDSCEKVKGYELGSPPGFWGRLRVRRWRRSESYMKWRGGEMNGVPMGEAPGLAGATASSVVKGSKVMTSTVMPTRTTEAVVPGGMREGESEVDECPNELFLARRILLGRRACQSEVERRREGEE</sequence>
<feature type="transmembrane region" description="Helical" evidence="2">
    <location>
        <begin position="52"/>
        <end position="73"/>
    </location>
</feature>
<reference evidence="3" key="1">
    <citation type="journal article" date="2023" name="Mol. Phylogenet. Evol.">
        <title>Genome-scale phylogeny and comparative genomics of the fungal order Sordariales.</title>
        <authorList>
            <person name="Hensen N."/>
            <person name="Bonometti L."/>
            <person name="Westerberg I."/>
            <person name="Brannstrom I.O."/>
            <person name="Guillou S."/>
            <person name="Cros-Aarteil S."/>
            <person name="Calhoun S."/>
            <person name="Haridas S."/>
            <person name="Kuo A."/>
            <person name="Mondo S."/>
            <person name="Pangilinan J."/>
            <person name="Riley R."/>
            <person name="LaButti K."/>
            <person name="Andreopoulos B."/>
            <person name="Lipzen A."/>
            <person name="Chen C."/>
            <person name="Yan M."/>
            <person name="Daum C."/>
            <person name="Ng V."/>
            <person name="Clum A."/>
            <person name="Steindorff A."/>
            <person name="Ohm R.A."/>
            <person name="Martin F."/>
            <person name="Silar P."/>
            <person name="Natvig D.O."/>
            <person name="Lalanne C."/>
            <person name="Gautier V."/>
            <person name="Ament-Velasquez S.L."/>
            <person name="Kruys A."/>
            <person name="Hutchinson M.I."/>
            <person name="Powell A.J."/>
            <person name="Barry K."/>
            <person name="Miller A.N."/>
            <person name="Grigoriev I.V."/>
            <person name="Debuchy R."/>
            <person name="Gladieux P."/>
            <person name="Hiltunen Thoren M."/>
            <person name="Johannesson H."/>
        </authorList>
    </citation>
    <scope>NUCLEOTIDE SEQUENCE</scope>
    <source>
        <strain evidence="3">CBS 990.96</strain>
    </source>
</reference>
<comment type="caution">
    <text evidence="3">The sequence shown here is derived from an EMBL/GenBank/DDBJ whole genome shotgun (WGS) entry which is preliminary data.</text>
</comment>
<gene>
    <name evidence="3" type="ORF">QBC38DRAFT_39815</name>
</gene>
<evidence type="ECO:0000313" key="4">
    <source>
        <dbReference type="Proteomes" id="UP001301958"/>
    </source>
</evidence>
<keyword evidence="2" id="KW-1133">Transmembrane helix</keyword>
<accession>A0AAN7BVF1</accession>
<proteinExistence type="predicted"/>
<dbReference type="Proteomes" id="UP001301958">
    <property type="component" value="Unassembled WGS sequence"/>
</dbReference>
<dbReference type="AlphaFoldDB" id="A0AAN7BVF1"/>
<keyword evidence="2" id="KW-0472">Membrane</keyword>
<organism evidence="3 4">
    <name type="scientific">Podospora fimiseda</name>
    <dbReference type="NCBI Taxonomy" id="252190"/>
    <lineage>
        <taxon>Eukaryota</taxon>
        <taxon>Fungi</taxon>
        <taxon>Dikarya</taxon>
        <taxon>Ascomycota</taxon>
        <taxon>Pezizomycotina</taxon>
        <taxon>Sordariomycetes</taxon>
        <taxon>Sordariomycetidae</taxon>
        <taxon>Sordariales</taxon>
        <taxon>Podosporaceae</taxon>
        <taxon>Podospora</taxon>
    </lineage>
</organism>
<protein>
    <submittedName>
        <fullName evidence="3">Uncharacterized protein</fullName>
    </submittedName>
</protein>